<dbReference type="SUPFAM" id="SSF110857">
    <property type="entry name" value="Gamma-glutamyl cyclotransferase-like"/>
    <property type="match status" value="1"/>
</dbReference>
<feature type="compositionally biased region" description="Low complexity" evidence="4">
    <location>
        <begin position="178"/>
        <end position="191"/>
    </location>
</feature>
<dbReference type="EMBL" id="JBFCZG010000001">
    <property type="protein sequence ID" value="KAL3426521.1"/>
    <property type="molecule type" value="Genomic_DNA"/>
</dbReference>
<evidence type="ECO:0000313" key="6">
    <source>
        <dbReference type="EMBL" id="KAL3426521.1"/>
    </source>
</evidence>
<accession>A0ABR4PTC9</accession>
<evidence type="ECO:0000256" key="2">
    <source>
        <dbReference type="ARBA" id="ARBA00022679"/>
    </source>
</evidence>
<dbReference type="Gene3D" id="3.10.490.10">
    <property type="entry name" value="Gamma-glutamyl cyclotransferase-like"/>
    <property type="match status" value="1"/>
</dbReference>
<evidence type="ECO:0000259" key="5">
    <source>
        <dbReference type="Pfam" id="PF06094"/>
    </source>
</evidence>
<name>A0ABR4PTC9_9HELO</name>
<evidence type="ECO:0000256" key="4">
    <source>
        <dbReference type="SAM" id="MobiDB-lite"/>
    </source>
</evidence>
<evidence type="ECO:0000313" key="7">
    <source>
        <dbReference type="Proteomes" id="UP001629113"/>
    </source>
</evidence>
<dbReference type="CDD" id="cd06661">
    <property type="entry name" value="GGCT_like"/>
    <property type="match status" value="1"/>
</dbReference>
<organism evidence="6 7">
    <name type="scientific">Phlyctema vagabunda</name>
    <dbReference type="NCBI Taxonomy" id="108571"/>
    <lineage>
        <taxon>Eukaryota</taxon>
        <taxon>Fungi</taxon>
        <taxon>Dikarya</taxon>
        <taxon>Ascomycota</taxon>
        <taxon>Pezizomycotina</taxon>
        <taxon>Leotiomycetes</taxon>
        <taxon>Helotiales</taxon>
        <taxon>Dermateaceae</taxon>
        <taxon>Phlyctema</taxon>
    </lineage>
</organism>
<dbReference type="InterPro" id="IPR036568">
    <property type="entry name" value="GGCT-like_sf"/>
</dbReference>
<comment type="similarity">
    <text evidence="1">Belongs to the gamma-glutamylcyclotransferase family.</text>
</comment>
<comment type="caution">
    <text evidence="6">The sequence shown here is derived from an EMBL/GenBank/DDBJ whole genome shotgun (WGS) entry which is preliminary data.</text>
</comment>
<evidence type="ECO:0000256" key="1">
    <source>
        <dbReference type="ARBA" id="ARBA00008861"/>
    </source>
</evidence>
<sequence>MDKIASNTAFFYGTLMAPEVLYRVCDSDSQGRRKSQVDRLSVTPALLRDHCRHRVYHCDYPGMIPEQGKTVRGTYVTGLTDLDMMLLDQFEGPQYTRTHVEVELLEHEHSQAGENVGSRRVAQTYVFRDQEDLEKVEWDYEEFRREKLHNWASTSDEYREVDEFNENGHDPTGGRGIKAASTNNSKAASGSVTDEALKSAV</sequence>
<gene>
    <name evidence="6" type="ORF">PVAG01_00030</name>
</gene>
<dbReference type="InterPro" id="IPR013024">
    <property type="entry name" value="GGCT-like"/>
</dbReference>
<dbReference type="InterPro" id="IPR045038">
    <property type="entry name" value="AIG2-like"/>
</dbReference>
<dbReference type="Proteomes" id="UP001629113">
    <property type="component" value="Unassembled WGS sequence"/>
</dbReference>
<dbReference type="Pfam" id="PF06094">
    <property type="entry name" value="GGACT"/>
    <property type="match status" value="1"/>
</dbReference>
<evidence type="ECO:0000256" key="3">
    <source>
        <dbReference type="ARBA" id="ARBA00030602"/>
    </source>
</evidence>
<feature type="domain" description="Gamma-glutamylcyclotransferase AIG2-like" evidence="5">
    <location>
        <begin position="10"/>
        <end position="136"/>
    </location>
</feature>
<keyword evidence="2" id="KW-0808">Transferase</keyword>
<reference evidence="6 7" key="1">
    <citation type="submission" date="2024-06" db="EMBL/GenBank/DDBJ databases">
        <title>Complete genome of Phlyctema vagabunda strain 19-DSS-EL-015.</title>
        <authorList>
            <person name="Fiorenzani C."/>
        </authorList>
    </citation>
    <scope>NUCLEOTIDE SEQUENCE [LARGE SCALE GENOMIC DNA]</scope>
    <source>
        <strain evidence="6 7">19-DSS-EL-015</strain>
    </source>
</reference>
<dbReference type="InterPro" id="IPR009288">
    <property type="entry name" value="AIG2-like_dom"/>
</dbReference>
<proteinExistence type="inferred from homology"/>
<dbReference type="PANTHER" id="PTHR31544">
    <property type="entry name" value="AIG2-LIKE PROTEIN D"/>
    <property type="match status" value="1"/>
</dbReference>
<dbReference type="PANTHER" id="PTHR31544:SF2">
    <property type="entry name" value="AIG2-LIKE PROTEIN D"/>
    <property type="match status" value="1"/>
</dbReference>
<protein>
    <recommendedName>
        <fullName evidence="3">Putative gamma-glutamylcyclotransferase</fullName>
    </recommendedName>
</protein>
<keyword evidence="7" id="KW-1185">Reference proteome</keyword>
<feature type="region of interest" description="Disordered" evidence="4">
    <location>
        <begin position="161"/>
        <end position="201"/>
    </location>
</feature>